<dbReference type="PROSITE" id="PS50006">
    <property type="entry name" value="FHA_DOMAIN"/>
    <property type="match status" value="1"/>
</dbReference>
<dbReference type="Gene3D" id="2.60.200.20">
    <property type="match status" value="1"/>
</dbReference>
<evidence type="ECO:0000259" key="3">
    <source>
        <dbReference type="PROSITE" id="PS50006"/>
    </source>
</evidence>
<gene>
    <name evidence="4" type="ORF">OG994_30290</name>
</gene>
<evidence type="ECO:0000313" key="4">
    <source>
        <dbReference type="EMBL" id="WUP49760.1"/>
    </source>
</evidence>
<dbReference type="EMBL" id="CP108084">
    <property type="protein sequence ID" value="WUP49760.1"/>
    <property type="molecule type" value="Genomic_DNA"/>
</dbReference>
<proteinExistence type="predicted"/>
<evidence type="ECO:0000256" key="1">
    <source>
        <dbReference type="ARBA" id="ARBA00022553"/>
    </source>
</evidence>
<feature type="region of interest" description="Disordered" evidence="2">
    <location>
        <begin position="211"/>
        <end position="238"/>
    </location>
</feature>
<dbReference type="SUPFAM" id="SSF49879">
    <property type="entry name" value="SMAD/FHA domain"/>
    <property type="match status" value="1"/>
</dbReference>
<reference evidence="4" key="1">
    <citation type="submission" date="2022-10" db="EMBL/GenBank/DDBJ databases">
        <title>The complete genomes of actinobacterial strains from the NBC collection.</title>
        <authorList>
            <person name="Joergensen T.S."/>
            <person name="Alvarez Arevalo M."/>
            <person name="Sterndorff E.B."/>
            <person name="Faurdal D."/>
            <person name="Vuksanovic O."/>
            <person name="Mourched A.-S."/>
            <person name="Charusanti P."/>
            <person name="Shaw S."/>
            <person name="Blin K."/>
            <person name="Weber T."/>
        </authorList>
    </citation>
    <scope>NUCLEOTIDE SEQUENCE</scope>
    <source>
        <strain evidence="4">NBC_00256</strain>
    </source>
</reference>
<dbReference type="InterPro" id="IPR008984">
    <property type="entry name" value="SMAD_FHA_dom_sf"/>
</dbReference>
<name>A0ABZ1S5M3_9ACTN</name>
<keyword evidence="5" id="KW-1185">Reference proteome</keyword>
<evidence type="ECO:0000256" key="2">
    <source>
        <dbReference type="SAM" id="MobiDB-lite"/>
    </source>
</evidence>
<evidence type="ECO:0000313" key="5">
    <source>
        <dbReference type="Proteomes" id="UP001432190"/>
    </source>
</evidence>
<feature type="domain" description="FHA" evidence="3">
    <location>
        <begin position="264"/>
        <end position="316"/>
    </location>
</feature>
<protein>
    <submittedName>
        <fullName evidence="4">FHA domain-containing protein</fullName>
    </submittedName>
</protein>
<keyword evidence="1" id="KW-0597">Phosphoprotein</keyword>
<organism evidence="4 5">
    <name type="scientific">Micromonospora globbae</name>
    <dbReference type="NCBI Taxonomy" id="1894969"/>
    <lineage>
        <taxon>Bacteria</taxon>
        <taxon>Bacillati</taxon>
        <taxon>Actinomycetota</taxon>
        <taxon>Actinomycetes</taxon>
        <taxon>Micromonosporales</taxon>
        <taxon>Micromonosporaceae</taxon>
        <taxon>Micromonospora</taxon>
    </lineage>
</organism>
<sequence length="383" mass="40821">MRFEISKVLDAIEGRVCTDPSLARAVVDLAEVIRYQDIDGGRPASLLRLGMVIDALSRQLEEDGVQVYAVVHRALLSDADLTSNERMVIRRWADDGLVEVLDNPGDRIVEVADLLGVPVLSRRRFDGLRGRFPWVAEEPGRVLAPVPGAGGPALVAHVGGGDKPVSGARSAAGAKLLARQWRCPEAGCALFGGGGGGGAFADLARVQRSPAAQAPPTLRGGVPTCPRHGSRLSDAGPRPRTEVLAVRIGGLVRRRFVVSEEQPVLVGRAPEGDGGIMLGQWLNDEARRWISRNHLRLELRVGEVIVTDISTNGSGIRPGGSLAEGDRIALAPKQSRVLAENDMVELYPGVQVGRAEELPTDATFTPASVMAEAPTMAMRLPRP</sequence>
<accession>A0ABZ1S5M3</accession>
<dbReference type="InterPro" id="IPR000253">
    <property type="entry name" value="FHA_dom"/>
</dbReference>
<dbReference type="Proteomes" id="UP001432190">
    <property type="component" value="Chromosome"/>
</dbReference>
<dbReference type="RefSeq" id="WP_328851711.1">
    <property type="nucleotide sequence ID" value="NZ_CP108084.1"/>
</dbReference>